<evidence type="ECO:0000313" key="2">
    <source>
        <dbReference type="Proteomes" id="UP000270021"/>
    </source>
</evidence>
<dbReference type="EMBL" id="CP034438">
    <property type="protein sequence ID" value="AZN30783.1"/>
    <property type="molecule type" value="Genomic_DNA"/>
</dbReference>
<evidence type="ECO:0000313" key="1">
    <source>
        <dbReference type="EMBL" id="AZN30783.1"/>
    </source>
</evidence>
<evidence type="ECO:0008006" key="3">
    <source>
        <dbReference type="Google" id="ProtNLM"/>
    </source>
</evidence>
<dbReference type="RefSeq" id="WP_126041824.1">
    <property type="nucleotide sequence ID" value="NZ_CP034438.1"/>
</dbReference>
<keyword evidence="2" id="KW-1185">Reference proteome</keyword>
<dbReference type="Gene3D" id="3.30.530.20">
    <property type="match status" value="1"/>
</dbReference>
<protein>
    <recommendedName>
        <fullName evidence="3">SRPBCC family protein</fullName>
    </recommendedName>
</protein>
<dbReference type="InterPro" id="IPR023393">
    <property type="entry name" value="START-like_dom_sf"/>
</dbReference>
<dbReference type="SUPFAM" id="SSF55961">
    <property type="entry name" value="Bet v1-like"/>
    <property type="match status" value="1"/>
</dbReference>
<dbReference type="KEGG" id="fsl:EJO69_11100"/>
<reference evidence="1 2" key="1">
    <citation type="submission" date="2018-12" db="EMBL/GenBank/DDBJ databases">
        <title>Complete genome sequence of Flaviflexus salsibiostraticola KCTC 33148.</title>
        <authorList>
            <person name="Bae J.-W."/>
        </authorList>
    </citation>
    <scope>NUCLEOTIDE SEQUENCE [LARGE SCALE GENOMIC DNA]</scope>
    <source>
        <strain evidence="1 2">KCTC 33148</strain>
    </source>
</reference>
<name>A0A3S8ZB75_9ACTO</name>
<accession>A0A3S8ZB75</accession>
<proteinExistence type="predicted"/>
<sequence>MKYRTVVLAGAAITLGSAALVARRSRVGATEAEAALPLPGDELLEAVVQNDRAITVPAPPEAVWPWIAQLGQHRAGFYSFEVLENLIGCEIRNADTIHPEWQNIDVGDPFPLAPEMSLRVAEVVPGERLVVTSEGGTHPDPSIAFDATWGFYLTATTTDGRPATRLHLRERYWAGDRRTERMLGATSVMSAVMSWKMLRTIRRLASGQRSSAPESRPPHSQ</sequence>
<organism evidence="1 2">
    <name type="scientific">Flaviflexus salsibiostraticola</name>
    <dbReference type="NCBI Taxonomy" id="1282737"/>
    <lineage>
        <taxon>Bacteria</taxon>
        <taxon>Bacillati</taxon>
        <taxon>Actinomycetota</taxon>
        <taxon>Actinomycetes</taxon>
        <taxon>Actinomycetales</taxon>
        <taxon>Actinomycetaceae</taxon>
        <taxon>Flaviflexus</taxon>
    </lineage>
</organism>
<dbReference type="AlphaFoldDB" id="A0A3S8ZB75"/>
<dbReference type="OrthoDB" id="3255669at2"/>
<dbReference type="Proteomes" id="UP000270021">
    <property type="component" value="Chromosome"/>
</dbReference>
<gene>
    <name evidence="1" type="ORF">EJO69_11100</name>
</gene>